<proteinExistence type="predicted"/>
<evidence type="ECO:0000256" key="4">
    <source>
        <dbReference type="ARBA" id="ARBA00023242"/>
    </source>
</evidence>
<accession>A0A1I8NVG1</accession>
<dbReference type="GO" id="GO:0001002">
    <property type="term" value="F:RNA polymerase III type 1 promoter sequence-specific DNA binding"/>
    <property type="evidence" value="ECO:0007669"/>
    <property type="project" value="TreeGrafter"/>
</dbReference>
<dbReference type="InterPro" id="IPR019136">
    <property type="entry name" value="TF_IIIC_su-5_HTH"/>
</dbReference>
<dbReference type="InterPro" id="IPR040454">
    <property type="entry name" value="TF_IIIC_Tfc1/Sfc1"/>
</dbReference>
<evidence type="ECO:0000313" key="7">
    <source>
        <dbReference type="EnsemblMetazoa" id="SCAU002377-PA"/>
    </source>
</evidence>
<gene>
    <name evidence="7" type="primary">106085370</name>
</gene>
<dbReference type="Pfam" id="PF17682">
    <property type="entry name" value="Tau95_N"/>
    <property type="match status" value="1"/>
</dbReference>
<evidence type="ECO:0000313" key="8">
    <source>
        <dbReference type="Proteomes" id="UP000095300"/>
    </source>
</evidence>
<dbReference type="Gene3D" id="3.30.200.160">
    <property type="entry name" value="TFIIIC, subcomplex tauA, subunit Sfc1, barrel domain"/>
    <property type="match status" value="1"/>
</dbReference>
<keyword evidence="4" id="KW-0539">Nucleus</keyword>
<dbReference type="GO" id="GO:0000127">
    <property type="term" value="C:transcription factor TFIIIC complex"/>
    <property type="evidence" value="ECO:0007669"/>
    <property type="project" value="InterPro"/>
</dbReference>
<dbReference type="VEuPathDB" id="VectorBase:SCAU002377"/>
<dbReference type="InterPro" id="IPR042536">
    <property type="entry name" value="TFIIIC_tauA_Sfc1"/>
</dbReference>
<feature type="domain" description="Transcription factor IIIC subunit 5 HTH" evidence="5">
    <location>
        <begin position="155"/>
        <end position="300"/>
    </location>
</feature>
<dbReference type="FunFam" id="3.30.200.160:FF:000002">
    <property type="entry name" value="Transcription factor IIIC, subunit 5"/>
    <property type="match status" value="1"/>
</dbReference>
<keyword evidence="2" id="KW-0238">DNA-binding</keyword>
<comment type="subcellular location">
    <subcellularLocation>
        <location evidence="1">Nucleus</location>
    </subcellularLocation>
</comment>
<evidence type="ECO:0000256" key="2">
    <source>
        <dbReference type="ARBA" id="ARBA00023125"/>
    </source>
</evidence>
<sequence length="460" mass="53697">MTIQLNYNACKEYELIEYPGLVKSTENMLNTLGGLAKVSQVLGGESKRLELRFHPDNPFNKPLCGDVGRRAGLLLSVKVRRSKRNPNKPPQFVVKILGHITKSFTFESLCDFQYLPFARDPITNTGEMRMVLESIVPQSVVDIDYYNRTDVPVIALPTMFARSDSVHTAMFRGDFSKEDGQNETLGVLIKSNYECRDIVPFNMVDGFPTRPDPQIVKKMKVKYVSDEQLERVKKLFEECPVWTRIALLYESGVSPDKLKCITPSLAYYFSTGPWRTLYVRYGYDPRKDFNSRYYQTFDFRLRFRSGVSEFVSDRKTTIKKRHENPYEINSLVQDINYPYFDEQKLPRSRQCIMRYCDIRMPKIQEMLEKIPSPMAGAMCNERNGWLPQGFDNQVRQIVSNAVKELLKNHYRKEQILAEVDSYENEDQYYGEDGEYDEGEYMNDENLEEILDNMQVEQEEN</sequence>
<dbReference type="GO" id="GO:0006384">
    <property type="term" value="P:transcription initiation at RNA polymerase III promoter"/>
    <property type="evidence" value="ECO:0007669"/>
    <property type="project" value="InterPro"/>
</dbReference>
<evidence type="ECO:0000259" key="6">
    <source>
        <dbReference type="Pfam" id="PF17682"/>
    </source>
</evidence>
<dbReference type="InterPro" id="IPR041499">
    <property type="entry name" value="Tfc1/Sfc1_N"/>
</dbReference>
<dbReference type="PANTHER" id="PTHR13230">
    <property type="entry name" value="GENERAL TRANSCRIPTION FACTOR IIIC, POLYPEPTIDE 5"/>
    <property type="match status" value="1"/>
</dbReference>
<dbReference type="AlphaFoldDB" id="A0A1I8NVG1"/>
<dbReference type="Proteomes" id="UP000095300">
    <property type="component" value="Unassembled WGS sequence"/>
</dbReference>
<evidence type="ECO:0008006" key="9">
    <source>
        <dbReference type="Google" id="ProtNLM"/>
    </source>
</evidence>
<evidence type="ECO:0000256" key="1">
    <source>
        <dbReference type="ARBA" id="ARBA00004123"/>
    </source>
</evidence>
<reference evidence="7" key="1">
    <citation type="submission" date="2020-05" db="UniProtKB">
        <authorList>
            <consortium name="EnsemblMetazoa"/>
        </authorList>
    </citation>
    <scope>IDENTIFICATION</scope>
    <source>
        <strain evidence="7">USDA</strain>
    </source>
</reference>
<dbReference type="GO" id="GO:0005634">
    <property type="term" value="C:nucleus"/>
    <property type="evidence" value="ECO:0007669"/>
    <property type="project" value="UniProtKB-SubCell"/>
</dbReference>
<name>A0A1I8NVG1_STOCA</name>
<dbReference type="OrthoDB" id="5598268at2759"/>
<dbReference type="Pfam" id="PF09734">
    <property type="entry name" value="Tau95"/>
    <property type="match status" value="1"/>
</dbReference>
<dbReference type="PANTHER" id="PTHR13230:SF5">
    <property type="entry name" value="GENERAL TRANSCRIPTION FACTOR 3C POLYPEPTIDE 5"/>
    <property type="match status" value="1"/>
</dbReference>
<keyword evidence="8" id="KW-1185">Reference proteome</keyword>
<feature type="domain" description="Transcription factor IIIC subunit Tfc1/Sfc1 triple barrel" evidence="6">
    <location>
        <begin position="15"/>
        <end position="115"/>
    </location>
</feature>
<dbReference type="STRING" id="35570.A0A1I8NVG1"/>
<evidence type="ECO:0000259" key="5">
    <source>
        <dbReference type="Pfam" id="PF09734"/>
    </source>
</evidence>
<organism evidence="7 8">
    <name type="scientific">Stomoxys calcitrans</name>
    <name type="common">Stable fly</name>
    <name type="synonym">Conops calcitrans</name>
    <dbReference type="NCBI Taxonomy" id="35570"/>
    <lineage>
        <taxon>Eukaryota</taxon>
        <taxon>Metazoa</taxon>
        <taxon>Ecdysozoa</taxon>
        <taxon>Arthropoda</taxon>
        <taxon>Hexapoda</taxon>
        <taxon>Insecta</taxon>
        <taxon>Pterygota</taxon>
        <taxon>Neoptera</taxon>
        <taxon>Endopterygota</taxon>
        <taxon>Diptera</taxon>
        <taxon>Brachycera</taxon>
        <taxon>Muscomorpha</taxon>
        <taxon>Muscoidea</taxon>
        <taxon>Muscidae</taxon>
        <taxon>Stomoxys</taxon>
    </lineage>
</organism>
<keyword evidence="3" id="KW-0804">Transcription</keyword>
<dbReference type="KEGG" id="scac:106085370"/>
<dbReference type="GO" id="GO:0001003">
    <property type="term" value="F:RNA polymerase III type 2 promoter sequence-specific DNA binding"/>
    <property type="evidence" value="ECO:0007669"/>
    <property type="project" value="TreeGrafter"/>
</dbReference>
<evidence type="ECO:0000256" key="3">
    <source>
        <dbReference type="ARBA" id="ARBA00023163"/>
    </source>
</evidence>
<dbReference type="EnsemblMetazoa" id="SCAU002377-RA">
    <property type="protein sequence ID" value="SCAU002377-PA"/>
    <property type="gene ID" value="SCAU002377"/>
</dbReference>
<protein>
    <recommendedName>
        <fullName evidence="9">Transcription factor IIIC subunit 5 HTH domain-containing protein</fullName>
    </recommendedName>
</protein>